<accession>K6WPI4</accession>
<dbReference type="AlphaFoldDB" id="K6WPI4"/>
<dbReference type="PRINTS" id="PR00111">
    <property type="entry name" value="ABHYDROLASE"/>
</dbReference>
<dbReference type="InterPro" id="IPR000073">
    <property type="entry name" value="AB_hydrolase_1"/>
</dbReference>
<keyword evidence="3" id="KW-1185">Reference proteome</keyword>
<sequence>MSADLPLLVLVHGTRFDARAWRGYAQAIPQAQVVAVDLPGHGQRAGQEWSTEAALEVVARAIDDAGGGAGRPVVLAGHSLGGYVAAAYAYRHPERLAGLALIGATADPARHPYLVMTYTGFAKLIPLLGPQRMARVANRVLRGLGLSDDALPDATGYAVTPAAWATVVADARADQLAQVTCPIYLVAGRFDQLGIDLWHYARRSRHPRVRVIPRASHLAPLTHADQVADILRESVTEATRRSDHRETGSER</sequence>
<dbReference type="PANTHER" id="PTHR43689:SF8">
    <property type="entry name" value="ALPHA_BETA-HYDROLASES SUPERFAMILY PROTEIN"/>
    <property type="match status" value="1"/>
</dbReference>
<organism evidence="2 3">
    <name type="scientific">Kineosphaera limosa NBRC 100340</name>
    <dbReference type="NCBI Taxonomy" id="1184609"/>
    <lineage>
        <taxon>Bacteria</taxon>
        <taxon>Bacillati</taxon>
        <taxon>Actinomycetota</taxon>
        <taxon>Actinomycetes</taxon>
        <taxon>Micrococcales</taxon>
        <taxon>Dermatophilaceae</taxon>
        <taxon>Kineosphaera</taxon>
    </lineage>
</organism>
<protein>
    <submittedName>
        <fullName evidence="2">Putative peptidase S33 family protein</fullName>
    </submittedName>
</protein>
<dbReference type="Pfam" id="PF12697">
    <property type="entry name" value="Abhydrolase_6"/>
    <property type="match status" value="1"/>
</dbReference>
<proteinExistence type="predicted"/>
<evidence type="ECO:0000259" key="1">
    <source>
        <dbReference type="Pfam" id="PF12697"/>
    </source>
</evidence>
<gene>
    <name evidence="2" type="ORF">KILIM_026_00070</name>
</gene>
<dbReference type="InterPro" id="IPR029058">
    <property type="entry name" value="AB_hydrolase_fold"/>
</dbReference>
<dbReference type="RefSeq" id="WP_006592268.1">
    <property type="nucleotide sequence ID" value="NZ_BAHD01000026.1"/>
</dbReference>
<name>K6WPI4_9MICO</name>
<dbReference type="eggNOG" id="COG2267">
    <property type="taxonomic scope" value="Bacteria"/>
</dbReference>
<dbReference type="STRING" id="1184609.KILIM_026_00070"/>
<dbReference type="OrthoDB" id="5495375at2"/>
<comment type="caution">
    <text evidence="2">The sequence shown here is derived from an EMBL/GenBank/DDBJ whole genome shotgun (WGS) entry which is preliminary data.</text>
</comment>
<evidence type="ECO:0000313" key="3">
    <source>
        <dbReference type="Proteomes" id="UP000008366"/>
    </source>
</evidence>
<dbReference type="SUPFAM" id="SSF53474">
    <property type="entry name" value="alpha/beta-Hydrolases"/>
    <property type="match status" value="1"/>
</dbReference>
<reference evidence="2 3" key="1">
    <citation type="submission" date="2012-08" db="EMBL/GenBank/DDBJ databases">
        <title>Whole genome shotgun sequence of Kineosphaera limosa NBRC 100340.</title>
        <authorList>
            <person name="Yoshida I."/>
            <person name="Isaki S."/>
            <person name="Hosoyama A."/>
            <person name="Tsuchikane K."/>
            <person name="Katsumata H."/>
            <person name="Ando Y."/>
            <person name="Ohji S."/>
            <person name="Hamada M."/>
            <person name="Tamura T."/>
            <person name="Yamazoe A."/>
            <person name="Yamazaki S."/>
            <person name="Fujita N."/>
        </authorList>
    </citation>
    <scope>NUCLEOTIDE SEQUENCE [LARGE SCALE GENOMIC DNA]</scope>
    <source>
        <strain evidence="2 3">NBRC 100340</strain>
    </source>
</reference>
<feature type="domain" description="AB hydrolase-1" evidence="1">
    <location>
        <begin position="8"/>
        <end position="229"/>
    </location>
</feature>
<dbReference type="EMBL" id="BAHD01000026">
    <property type="protein sequence ID" value="GAB95736.1"/>
    <property type="molecule type" value="Genomic_DNA"/>
</dbReference>
<dbReference type="PANTHER" id="PTHR43689">
    <property type="entry name" value="HYDROLASE"/>
    <property type="match status" value="1"/>
</dbReference>
<dbReference type="GO" id="GO:0003824">
    <property type="term" value="F:catalytic activity"/>
    <property type="evidence" value="ECO:0007669"/>
    <property type="project" value="UniProtKB-ARBA"/>
</dbReference>
<dbReference type="Gene3D" id="3.40.50.1820">
    <property type="entry name" value="alpha/beta hydrolase"/>
    <property type="match status" value="1"/>
</dbReference>
<dbReference type="Proteomes" id="UP000008366">
    <property type="component" value="Unassembled WGS sequence"/>
</dbReference>
<evidence type="ECO:0000313" key="2">
    <source>
        <dbReference type="EMBL" id="GAB95736.1"/>
    </source>
</evidence>